<dbReference type="InterPro" id="IPR012910">
    <property type="entry name" value="Plug_dom"/>
</dbReference>
<comment type="similarity">
    <text evidence="11 12">Belongs to the TonB-dependent receptor family.</text>
</comment>
<dbReference type="AlphaFoldDB" id="A0A226HQW0"/>
<keyword evidence="3 11" id="KW-1134">Transmembrane beta strand</keyword>
<evidence type="ECO:0000256" key="10">
    <source>
        <dbReference type="ARBA" id="ARBA00023237"/>
    </source>
</evidence>
<dbReference type="Gene3D" id="2.40.170.20">
    <property type="entry name" value="TonB-dependent receptor, beta-barrel domain"/>
    <property type="match status" value="1"/>
</dbReference>
<name>A0A226HQW0_9FLAO</name>
<evidence type="ECO:0000256" key="7">
    <source>
        <dbReference type="ARBA" id="ARBA00023065"/>
    </source>
</evidence>
<feature type="domain" description="TonB-dependent receptor plug" evidence="14">
    <location>
        <begin position="38"/>
        <end position="143"/>
    </location>
</feature>
<evidence type="ECO:0000256" key="4">
    <source>
        <dbReference type="ARBA" id="ARBA00022496"/>
    </source>
</evidence>
<evidence type="ECO:0000256" key="1">
    <source>
        <dbReference type="ARBA" id="ARBA00004571"/>
    </source>
</evidence>
<dbReference type="Pfam" id="PF00593">
    <property type="entry name" value="TonB_dep_Rec_b-barrel"/>
    <property type="match status" value="1"/>
</dbReference>
<accession>A0A226HQW0</accession>
<evidence type="ECO:0000256" key="9">
    <source>
        <dbReference type="ARBA" id="ARBA00023136"/>
    </source>
</evidence>
<evidence type="ECO:0000256" key="12">
    <source>
        <dbReference type="RuleBase" id="RU003357"/>
    </source>
</evidence>
<evidence type="ECO:0000259" key="13">
    <source>
        <dbReference type="Pfam" id="PF00593"/>
    </source>
</evidence>
<dbReference type="PANTHER" id="PTHR32552:SF81">
    <property type="entry name" value="TONB-DEPENDENT OUTER MEMBRANE RECEPTOR"/>
    <property type="match status" value="1"/>
</dbReference>
<dbReference type="SUPFAM" id="SSF56935">
    <property type="entry name" value="Porins"/>
    <property type="match status" value="1"/>
</dbReference>
<dbReference type="PANTHER" id="PTHR32552">
    <property type="entry name" value="FERRICHROME IRON RECEPTOR-RELATED"/>
    <property type="match status" value="1"/>
</dbReference>
<dbReference type="GO" id="GO:0009279">
    <property type="term" value="C:cell outer membrane"/>
    <property type="evidence" value="ECO:0007669"/>
    <property type="project" value="UniProtKB-SubCell"/>
</dbReference>
<keyword evidence="6" id="KW-0408">Iron</keyword>
<evidence type="ECO:0000256" key="8">
    <source>
        <dbReference type="ARBA" id="ARBA00023077"/>
    </source>
</evidence>
<protein>
    <recommendedName>
        <fullName evidence="17">TonB-dependent receptor</fullName>
    </recommendedName>
</protein>
<evidence type="ECO:0000259" key="14">
    <source>
        <dbReference type="Pfam" id="PF07715"/>
    </source>
</evidence>
<dbReference type="Proteomes" id="UP000198336">
    <property type="component" value="Unassembled WGS sequence"/>
</dbReference>
<proteinExistence type="inferred from homology"/>
<dbReference type="InterPro" id="IPR000531">
    <property type="entry name" value="Beta-barrel_TonB"/>
</dbReference>
<keyword evidence="8 12" id="KW-0798">TonB box</keyword>
<dbReference type="PROSITE" id="PS52016">
    <property type="entry name" value="TONB_DEPENDENT_REC_3"/>
    <property type="match status" value="1"/>
</dbReference>
<evidence type="ECO:0000313" key="16">
    <source>
        <dbReference type="Proteomes" id="UP000198336"/>
    </source>
</evidence>
<dbReference type="EMBL" id="MUHA01000029">
    <property type="protein sequence ID" value="OXA95860.1"/>
    <property type="molecule type" value="Genomic_DNA"/>
</dbReference>
<keyword evidence="9 11" id="KW-0472">Membrane</keyword>
<keyword evidence="4" id="KW-0410">Iron transport</keyword>
<evidence type="ECO:0000256" key="2">
    <source>
        <dbReference type="ARBA" id="ARBA00022448"/>
    </source>
</evidence>
<keyword evidence="10 11" id="KW-0998">Cell outer membrane</keyword>
<dbReference type="Pfam" id="PF07715">
    <property type="entry name" value="Plug"/>
    <property type="match status" value="1"/>
</dbReference>
<keyword evidence="5 11" id="KW-0812">Transmembrane</keyword>
<evidence type="ECO:0008006" key="17">
    <source>
        <dbReference type="Google" id="ProtNLM"/>
    </source>
</evidence>
<feature type="domain" description="TonB-dependent receptor-like beta-barrel" evidence="13">
    <location>
        <begin position="201"/>
        <end position="469"/>
    </location>
</feature>
<evidence type="ECO:0000256" key="11">
    <source>
        <dbReference type="PROSITE-ProRule" id="PRU01360"/>
    </source>
</evidence>
<keyword evidence="2 11" id="KW-0813">Transport</keyword>
<sequence length="469" mass="52579">MFVLFFTQIINAQDTIPISKQNVLDEVTVYGEKRENKVQKTATPITVIDEKKIKSSFIQSLNDISGFAPNLYVSNAGSPTLNFISLRGIFQFSATSSLVGVSVDDVPMLNAYSMSSQIENIERIEILRGPQSTLYGGNAFGGIIAITTKKPTNVFHTFAEVGIGNYNLLRTKAGASGAIIKDKLFAGASLYHNGLEGIYYNTTLNGNYDKTQNTGGNIFLKYVGNNGFSLRLTSRIEYNNLKGIFPYVNTKEGAFDPSYTNTANGSSIEKRMLFTNSLLAKYETEKHIFSSVSGYTFLNDKYDDYDVDFTKYDWFKFTQNDPINTFTQEFKIATKNQDKLRYVMGLYGFLDDHYNTETRTFIGEDAVALGSNYASAPFSTGNQSTRKEYGLAVYTNINYALTDKLDVIAGLRLDYSWREMVLKGDFIKEPFPPMMNPEKNFSGKDVAISPRLGFAYKLKDDFLLFANYS</sequence>
<dbReference type="GO" id="GO:0006826">
    <property type="term" value="P:iron ion transport"/>
    <property type="evidence" value="ECO:0007669"/>
    <property type="project" value="UniProtKB-KW"/>
</dbReference>
<evidence type="ECO:0000256" key="3">
    <source>
        <dbReference type="ARBA" id="ARBA00022452"/>
    </source>
</evidence>
<keyword evidence="16" id="KW-1185">Reference proteome</keyword>
<comment type="subcellular location">
    <subcellularLocation>
        <location evidence="1 11">Cell outer membrane</location>
        <topology evidence="1 11">Multi-pass membrane protein</topology>
    </subcellularLocation>
</comment>
<gene>
    <name evidence="15" type="ORF">B0A75_18500</name>
</gene>
<keyword evidence="7" id="KW-0406">Ion transport</keyword>
<dbReference type="InterPro" id="IPR036942">
    <property type="entry name" value="Beta-barrel_TonB_sf"/>
</dbReference>
<evidence type="ECO:0000313" key="15">
    <source>
        <dbReference type="EMBL" id="OXA95860.1"/>
    </source>
</evidence>
<reference evidence="15 16" key="1">
    <citation type="submission" date="2016-11" db="EMBL/GenBank/DDBJ databases">
        <title>Whole genomes of Flavobacteriaceae.</title>
        <authorList>
            <person name="Stine C."/>
            <person name="Li C."/>
            <person name="Tadesse D."/>
        </authorList>
    </citation>
    <scope>NUCLEOTIDE SEQUENCE [LARGE SCALE GENOMIC DNA]</scope>
    <source>
        <strain evidence="15 16">CCUG 59446</strain>
    </source>
</reference>
<organism evidence="15 16">
    <name type="scientific">Flavobacterium oncorhynchi</name>
    <dbReference type="NCBI Taxonomy" id="728056"/>
    <lineage>
        <taxon>Bacteria</taxon>
        <taxon>Pseudomonadati</taxon>
        <taxon>Bacteroidota</taxon>
        <taxon>Flavobacteriia</taxon>
        <taxon>Flavobacteriales</taxon>
        <taxon>Flavobacteriaceae</taxon>
        <taxon>Flavobacterium</taxon>
    </lineage>
</organism>
<dbReference type="InterPro" id="IPR039426">
    <property type="entry name" value="TonB-dep_rcpt-like"/>
</dbReference>
<evidence type="ECO:0000256" key="5">
    <source>
        <dbReference type="ARBA" id="ARBA00022692"/>
    </source>
</evidence>
<evidence type="ECO:0000256" key="6">
    <source>
        <dbReference type="ARBA" id="ARBA00023004"/>
    </source>
</evidence>
<comment type="caution">
    <text evidence="15">The sequence shown here is derived from an EMBL/GenBank/DDBJ whole genome shotgun (WGS) entry which is preliminary data.</text>
</comment>